<evidence type="ECO:0000256" key="1">
    <source>
        <dbReference type="ARBA" id="ARBA00022490"/>
    </source>
</evidence>
<dbReference type="GO" id="GO:0010608">
    <property type="term" value="P:post-transcriptional regulation of gene expression"/>
    <property type="evidence" value="ECO:0007669"/>
    <property type="project" value="InterPro"/>
</dbReference>
<organism evidence="6 7">
    <name type="scientific">Serratia liquefaciens</name>
    <dbReference type="NCBI Taxonomy" id="614"/>
    <lineage>
        <taxon>Bacteria</taxon>
        <taxon>Pseudomonadati</taxon>
        <taxon>Pseudomonadota</taxon>
        <taxon>Gammaproteobacteria</taxon>
        <taxon>Enterobacterales</taxon>
        <taxon>Yersiniaceae</taxon>
        <taxon>Serratia</taxon>
    </lineage>
</organism>
<keyword evidence="2" id="KW-0694">RNA-binding</keyword>
<dbReference type="InterPro" id="IPR036442">
    <property type="entry name" value="ProQ/FinO_sf"/>
</dbReference>
<keyword evidence="1" id="KW-0963">Cytoplasm</keyword>
<feature type="region of interest" description="Disordered" evidence="4">
    <location>
        <begin position="1"/>
        <end position="50"/>
    </location>
</feature>
<dbReference type="Gene3D" id="1.10.1710.10">
    <property type="entry name" value="ProQ/FinO domain"/>
    <property type="match status" value="1"/>
</dbReference>
<dbReference type="GO" id="GO:0033592">
    <property type="term" value="F:RNA strand annealing activity"/>
    <property type="evidence" value="ECO:0007669"/>
    <property type="project" value="InterPro"/>
</dbReference>
<dbReference type="GO" id="GO:0034057">
    <property type="term" value="F:RNA strand-exchange activity"/>
    <property type="evidence" value="ECO:0007669"/>
    <property type="project" value="InterPro"/>
</dbReference>
<dbReference type="SUPFAM" id="SSF48657">
    <property type="entry name" value="FinO-like"/>
    <property type="match status" value="1"/>
</dbReference>
<evidence type="ECO:0000313" key="7">
    <source>
        <dbReference type="Proteomes" id="UP000317572"/>
    </source>
</evidence>
<keyword evidence="3" id="KW-0143">Chaperone</keyword>
<feature type="domain" description="ProQ/FinO" evidence="5">
    <location>
        <begin position="45"/>
        <end position="155"/>
    </location>
</feature>
<evidence type="ECO:0000313" key="6">
    <source>
        <dbReference type="EMBL" id="QDL35559.1"/>
    </source>
</evidence>
<dbReference type="InterPro" id="IPR023529">
    <property type="entry name" value="ProQ"/>
</dbReference>
<dbReference type="EMBL" id="CP033893">
    <property type="protein sequence ID" value="QDL35559.1"/>
    <property type="molecule type" value="Genomic_DNA"/>
</dbReference>
<dbReference type="Pfam" id="PF04352">
    <property type="entry name" value="ProQ"/>
    <property type="match status" value="1"/>
</dbReference>
<evidence type="ECO:0000256" key="3">
    <source>
        <dbReference type="ARBA" id="ARBA00023186"/>
    </source>
</evidence>
<dbReference type="PANTHER" id="PTHR38106:SF1">
    <property type="entry name" value="RNA CHAPERONE PROQ"/>
    <property type="match status" value="1"/>
</dbReference>
<accession>A0A515D575</accession>
<dbReference type="InterPro" id="IPR016103">
    <property type="entry name" value="ProQ/FinO"/>
</dbReference>
<dbReference type="AlphaFoldDB" id="A0A515D575"/>
<evidence type="ECO:0000256" key="2">
    <source>
        <dbReference type="ARBA" id="ARBA00022884"/>
    </source>
</evidence>
<dbReference type="SMART" id="SM00945">
    <property type="entry name" value="ProQ"/>
    <property type="match status" value="1"/>
</dbReference>
<evidence type="ECO:0000256" key="4">
    <source>
        <dbReference type="SAM" id="MobiDB-lite"/>
    </source>
</evidence>
<reference evidence="6 7" key="1">
    <citation type="submission" date="2018-11" db="EMBL/GenBank/DDBJ databases">
        <title>The first complete genome of Serratia liquefaciens isolated from metalophyte plant revel distinctness adaptive mechanisms in an extreme habitat.</title>
        <authorList>
            <person name="Caneschi W.L."/>
            <person name="Sanchez A.B."/>
            <person name="Felestrino E.B."/>
            <person name="Assis R.A.B."/>
            <person name="Lemes C.G.C."/>
            <person name="Cordeiro I.F."/>
            <person name="Fonseca N.P."/>
            <person name="Villa M."/>
            <person name="Vieira I.T."/>
            <person name="Moraes L.A."/>
            <person name="Kamino L.H.Y."/>
            <person name="do Carmo F."/>
            <person name="Garcia C.M."/>
            <person name="Almeida N.F."/>
            <person name="Silva R.S."/>
            <person name="Ferro J.A."/>
            <person name="Ferro M.I.T."/>
            <person name="Varani A.M."/>
            <person name="Ferreira R.M."/>
            <person name="dos Santos V.L."/>
            <person name="Silva U.C."/>
            <person name="Setubal J.C."/>
            <person name="Moreira L.M."/>
        </authorList>
    </citation>
    <scope>NUCLEOTIDE SEQUENCE [LARGE SCALE GENOMIC DNA]</scope>
    <source>
        <strain evidence="6 7">FG3</strain>
    </source>
</reference>
<dbReference type="PANTHER" id="PTHR38106">
    <property type="entry name" value="RNA CHAPERONE PROQ"/>
    <property type="match status" value="1"/>
</dbReference>
<dbReference type="GO" id="GO:0005829">
    <property type="term" value="C:cytosol"/>
    <property type="evidence" value="ECO:0007669"/>
    <property type="project" value="TreeGrafter"/>
</dbReference>
<feature type="region of interest" description="Disordered" evidence="4">
    <location>
        <begin position="139"/>
        <end position="160"/>
    </location>
</feature>
<dbReference type="Proteomes" id="UP000317572">
    <property type="component" value="Chromosome"/>
</dbReference>
<name>A0A515D575_SERLI</name>
<sequence length="160" mass="17273">MRQQAEPVPAVTKPSQCTATPAKIAPRPTGVAKQAKKSRPGAGGWKSPNIQRAQSHYPQVFNRQEVKPLKVGIGDNMRADAAARQLPLTAKHIARALASLSQTPRYLRAIAAGGPRYDLRGQPCGEVTPEQQEYARSLLAGMKSTSKKKRVSPPARSVTE</sequence>
<proteinExistence type="predicted"/>
<evidence type="ECO:0000259" key="5">
    <source>
        <dbReference type="SMART" id="SM00945"/>
    </source>
</evidence>
<protein>
    <recommendedName>
        <fullName evidence="5">ProQ/FinO domain-containing protein</fullName>
    </recommendedName>
</protein>
<gene>
    <name evidence="6" type="ORF">EGO53_24045</name>
</gene>